<accession>A0A2U1JIW0</accession>
<name>A0A2U1JIW0_9FLAO</name>
<evidence type="ECO:0000313" key="1">
    <source>
        <dbReference type="EMBL" id="PWA05096.1"/>
    </source>
</evidence>
<dbReference type="Proteomes" id="UP000245449">
    <property type="component" value="Unassembled WGS sequence"/>
</dbReference>
<organism evidence="1 2">
    <name type="scientific">Flavobacterium psychrotolerans</name>
    <dbReference type="NCBI Taxonomy" id="2169410"/>
    <lineage>
        <taxon>Bacteria</taxon>
        <taxon>Pseudomonadati</taxon>
        <taxon>Bacteroidota</taxon>
        <taxon>Flavobacteriia</taxon>
        <taxon>Flavobacteriales</taxon>
        <taxon>Flavobacteriaceae</taxon>
        <taxon>Flavobacterium</taxon>
    </lineage>
</organism>
<gene>
    <name evidence="1" type="ORF">DB895_08710</name>
</gene>
<proteinExistence type="predicted"/>
<dbReference type="EMBL" id="QCZI01000009">
    <property type="protein sequence ID" value="PWA05096.1"/>
    <property type="molecule type" value="Genomic_DNA"/>
</dbReference>
<protein>
    <submittedName>
        <fullName evidence="1">Uncharacterized protein</fullName>
    </submittedName>
</protein>
<dbReference type="AlphaFoldDB" id="A0A2U1JIW0"/>
<sequence length="68" mass="7925">MLGLLFFGGKTILNKNILIFYKKNLIDIKKSIKRKIFTQFEELITGSSHILIYLKKSKKAAKRIKLNI</sequence>
<comment type="caution">
    <text evidence="1">The sequence shown here is derived from an EMBL/GenBank/DDBJ whole genome shotgun (WGS) entry which is preliminary data.</text>
</comment>
<evidence type="ECO:0000313" key="2">
    <source>
        <dbReference type="Proteomes" id="UP000245449"/>
    </source>
</evidence>
<keyword evidence="2" id="KW-1185">Reference proteome</keyword>
<reference evidence="1 2" key="1">
    <citation type="submission" date="2018-04" db="EMBL/GenBank/DDBJ databases">
        <title>Flavobacterium sp. nov., isolated from glacier ice.</title>
        <authorList>
            <person name="Liu Q."/>
            <person name="Xin Y.-H."/>
        </authorList>
    </citation>
    <scope>NUCLEOTIDE SEQUENCE [LARGE SCALE GENOMIC DNA]</scope>
    <source>
        <strain evidence="1 2">RB1R5</strain>
    </source>
</reference>